<keyword evidence="2" id="KW-0677">Repeat</keyword>
<dbReference type="PANTHER" id="PTHR23250:SF1">
    <property type="entry name" value="TECTONIN BETA-PROPELLER REPEAT-CONTAINING PROTEIN 1"/>
    <property type="match status" value="1"/>
</dbReference>
<evidence type="ECO:0000313" key="5">
    <source>
        <dbReference type="EMBL" id="KAJ1364635.1"/>
    </source>
</evidence>
<accession>A0AAD5MTZ4</accession>
<evidence type="ECO:0000256" key="2">
    <source>
        <dbReference type="ARBA" id="ARBA00022737"/>
    </source>
</evidence>
<reference evidence="5" key="1">
    <citation type="submission" date="2021-06" db="EMBL/GenBank/DDBJ databases">
        <title>Parelaphostrongylus tenuis whole genome reference sequence.</title>
        <authorList>
            <person name="Garwood T.J."/>
            <person name="Larsen P.A."/>
            <person name="Fountain-Jones N.M."/>
            <person name="Garbe J.R."/>
            <person name="Macchietto M.G."/>
            <person name="Kania S.A."/>
            <person name="Gerhold R.W."/>
            <person name="Richards J.E."/>
            <person name="Wolf T.M."/>
        </authorList>
    </citation>
    <scope>NUCLEOTIDE SEQUENCE</scope>
    <source>
        <strain evidence="5">MNPRO001-30</strain>
        <tissue evidence="5">Meninges</tissue>
    </source>
</reference>
<dbReference type="GO" id="GO:0098588">
    <property type="term" value="C:bounding membrane of organelle"/>
    <property type="evidence" value="ECO:0007669"/>
    <property type="project" value="UniProtKB-ARBA"/>
</dbReference>
<dbReference type="SMART" id="SM00694">
    <property type="entry name" value="DysFC"/>
    <property type="match status" value="1"/>
</dbReference>
<evidence type="ECO:0000313" key="6">
    <source>
        <dbReference type="Proteomes" id="UP001196413"/>
    </source>
</evidence>
<dbReference type="InterPro" id="IPR006614">
    <property type="entry name" value="Peroxin/Ferlin"/>
</dbReference>
<proteinExistence type="inferred from homology"/>
<dbReference type="Proteomes" id="UP001196413">
    <property type="component" value="Unassembled WGS sequence"/>
</dbReference>
<dbReference type="GO" id="GO:0005737">
    <property type="term" value="C:cytoplasm"/>
    <property type="evidence" value="ECO:0007669"/>
    <property type="project" value="UniProtKB-ARBA"/>
</dbReference>
<name>A0AAD5MTZ4_PARTN</name>
<dbReference type="Pfam" id="PF06462">
    <property type="entry name" value="Hyd_WA"/>
    <property type="match status" value="1"/>
</dbReference>
<evidence type="ECO:0000256" key="1">
    <source>
        <dbReference type="ARBA" id="ARBA00005966"/>
    </source>
</evidence>
<keyword evidence="6" id="KW-1185">Reference proteome</keyword>
<feature type="domain" description="Peroxin/Ferlin" evidence="3">
    <location>
        <begin position="75"/>
        <end position="137"/>
    </location>
</feature>
<dbReference type="AlphaFoldDB" id="A0AAD5MTZ4"/>
<organism evidence="5 6">
    <name type="scientific">Parelaphostrongylus tenuis</name>
    <name type="common">Meningeal worm</name>
    <dbReference type="NCBI Taxonomy" id="148309"/>
    <lineage>
        <taxon>Eukaryota</taxon>
        <taxon>Metazoa</taxon>
        <taxon>Ecdysozoa</taxon>
        <taxon>Nematoda</taxon>
        <taxon>Chromadorea</taxon>
        <taxon>Rhabditida</taxon>
        <taxon>Rhabditina</taxon>
        <taxon>Rhabditomorpha</taxon>
        <taxon>Strongyloidea</taxon>
        <taxon>Metastrongylidae</taxon>
        <taxon>Parelaphostrongylus</taxon>
    </lineage>
</organism>
<comment type="similarity">
    <text evidence="1">Belongs to the TECPR1 family.</text>
</comment>
<dbReference type="SMART" id="SM00693">
    <property type="entry name" value="DysFN"/>
    <property type="match status" value="1"/>
</dbReference>
<protein>
    <recommendedName>
        <fullName evidence="3 4">Peroxin/Ferlin domain-containing protein</fullName>
    </recommendedName>
</protein>
<comment type="caution">
    <text evidence="5">The sequence shown here is derived from an EMBL/GenBank/DDBJ whole genome shotgun (WGS) entry which is preliminary data.</text>
</comment>
<dbReference type="InterPro" id="IPR010482">
    <property type="entry name" value="TECPR1-like_DysF"/>
</dbReference>
<dbReference type="PANTHER" id="PTHR23250">
    <property type="entry name" value="DYSFERLIN-RELATED"/>
    <property type="match status" value="1"/>
</dbReference>
<dbReference type="EMBL" id="JAHQIW010005020">
    <property type="protein sequence ID" value="KAJ1364635.1"/>
    <property type="molecule type" value="Genomic_DNA"/>
</dbReference>
<evidence type="ECO:0000259" key="3">
    <source>
        <dbReference type="SMART" id="SM00693"/>
    </source>
</evidence>
<dbReference type="InterPro" id="IPR006624">
    <property type="entry name" value="Beta-propeller_rpt_TECPR"/>
</dbReference>
<evidence type="ECO:0000259" key="4">
    <source>
        <dbReference type="SMART" id="SM00694"/>
    </source>
</evidence>
<gene>
    <name evidence="5" type="ORF">KIN20_024765</name>
</gene>
<dbReference type="Pfam" id="PF06398">
    <property type="entry name" value="Pex24p"/>
    <property type="match status" value="1"/>
</dbReference>
<sequence length="331" mass="38470">MGNGYLWLVNSNGVPYRVTASDKIEHISDAQWKPEPVLDSGKNLRVQQIVAAPHTAFALDNTGAVFQFVLTSYVTVRQQVEIYSNQRWYPVMGWSSRTLPTDRASFTNENGWRKSEELDGFKLKSDGWRWEEPWMVDLDARKCDKEGWEYAINFVGAVWKREKSVNSFVRRRKWKRYMRYTGLEKWIKLPTERKNFVELAIGGFDIFPDHQFLLFALSKGGNLFRRVGIHASNPDGDYWQEMPEIEANAEREELLRISCSAALGTLVVMTWNGRLFLRIGITRETPLGCLLVLTANTIRSPCSFRLYRNQIIMDYFRGCQAVDEAFRVRKQ</sequence>
<feature type="domain" description="Peroxin/Ferlin" evidence="4">
    <location>
        <begin position="147"/>
        <end position="181"/>
    </location>
</feature>
<dbReference type="InterPro" id="IPR051513">
    <property type="entry name" value="Tectonin_beta-prop"/>
</dbReference>